<proteinExistence type="predicted"/>
<dbReference type="EMBL" id="CAJNOE010007458">
    <property type="protein sequence ID" value="CAF1527899.1"/>
    <property type="molecule type" value="Genomic_DNA"/>
</dbReference>
<accession>A0A815UZY9</accession>
<dbReference type="AlphaFoldDB" id="A0A815UZY9"/>
<dbReference type="Proteomes" id="UP000663860">
    <property type="component" value="Unassembled WGS sequence"/>
</dbReference>
<reference evidence="1" key="1">
    <citation type="submission" date="2021-02" db="EMBL/GenBank/DDBJ databases">
        <authorList>
            <person name="Nowell W R."/>
        </authorList>
    </citation>
    <scope>NUCLEOTIDE SEQUENCE</scope>
</reference>
<evidence type="ECO:0000313" key="2">
    <source>
        <dbReference type="Proteomes" id="UP000663860"/>
    </source>
</evidence>
<sequence length="25" mass="2563">MTAPLYCLKPVACSLDGHTIAGGLM</sequence>
<protein>
    <submittedName>
        <fullName evidence="1">Uncharacterized protein</fullName>
    </submittedName>
</protein>
<gene>
    <name evidence="1" type="ORF">IZO911_LOCUS46059</name>
</gene>
<comment type="caution">
    <text evidence="1">The sequence shown here is derived from an EMBL/GenBank/DDBJ whole genome shotgun (WGS) entry which is preliminary data.</text>
</comment>
<name>A0A815UZY9_9BILA</name>
<organism evidence="1 2">
    <name type="scientific">Adineta steineri</name>
    <dbReference type="NCBI Taxonomy" id="433720"/>
    <lineage>
        <taxon>Eukaryota</taxon>
        <taxon>Metazoa</taxon>
        <taxon>Spiralia</taxon>
        <taxon>Gnathifera</taxon>
        <taxon>Rotifera</taxon>
        <taxon>Eurotatoria</taxon>
        <taxon>Bdelloidea</taxon>
        <taxon>Adinetida</taxon>
        <taxon>Adinetidae</taxon>
        <taxon>Adineta</taxon>
    </lineage>
</organism>
<evidence type="ECO:0000313" key="1">
    <source>
        <dbReference type="EMBL" id="CAF1527899.1"/>
    </source>
</evidence>
<feature type="non-terminal residue" evidence="1">
    <location>
        <position position="25"/>
    </location>
</feature>